<dbReference type="Pfam" id="PF00027">
    <property type="entry name" value="cNMP_binding"/>
    <property type="match status" value="2"/>
</dbReference>
<dbReference type="PROSITE" id="PS00888">
    <property type="entry name" value="CNMP_BINDING_1"/>
    <property type="match status" value="1"/>
</dbReference>
<feature type="region of interest" description="Disordered" evidence="13">
    <location>
        <begin position="277"/>
        <end position="361"/>
    </location>
</feature>
<evidence type="ECO:0000256" key="5">
    <source>
        <dbReference type="ARBA" id="ARBA00022679"/>
    </source>
</evidence>
<dbReference type="VEuPathDB" id="VectorBase:AALB000074"/>
<feature type="region of interest" description="Disordered" evidence="13">
    <location>
        <begin position="612"/>
        <end position="637"/>
    </location>
</feature>
<dbReference type="InterPro" id="IPR035014">
    <property type="entry name" value="STKc_cGK"/>
</dbReference>
<dbReference type="GeneID" id="118457380"/>
<feature type="compositionally biased region" description="Low complexity" evidence="13">
    <location>
        <begin position="284"/>
        <end position="296"/>
    </location>
</feature>
<feature type="compositionally biased region" description="Polar residues" evidence="13">
    <location>
        <begin position="433"/>
        <end position="444"/>
    </location>
</feature>
<evidence type="ECO:0000256" key="9">
    <source>
        <dbReference type="ARBA" id="ARBA00022992"/>
    </source>
</evidence>
<feature type="region of interest" description="Disordered" evidence="13">
    <location>
        <begin position="410"/>
        <end position="444"/>
    </location>
</feature>
<dbReference type="KEGG" id="aali:118457380"/>
<keyword evidence="3" id="KW-0723">Serine/threonine-protein kinase</keyword>
<dbReference type="Gene3D" id="3.30.200.20">
    <property type="entry name" value="Phosphorylase Kinase, domain 1"/>
    <property type="match status" value="1"/>
</dbReference>
<dbReference type="PANTHER" id="PTHR24353">
    <property type="entry name" value="CYCLIC NUCLEOTIDE-DEPENDENT PROTEIN KINASE"/>
    <property type="match status" value="1"/>
</dbReference>
<comment type="similarity">
    <text evidence="1">Belongs to the protein kinase superfamily. AGC Ser/Thr protein kinase family. cGMP subfamily.</text>
</comment>
<dbReference type="GO" id="GO:0005524">
    <property type="term" value="F:ATP binding"/>
    <property type="evidence" value="ECO:0007669"/>
    <property type="project" value="UniProtKB-UniRule"/>
</dbReference>
<keyword evidence="8" id="KW-0067">ATP-binding</keyword>
<feature type="region of interest" description="Disordered" evidence="13">
    <location>
        <begin position="169"/>
        <end position="192"/>
    </location>
</feature>
<evidence type="ECO:0000256" key="1">
    <source>
        <dbReference type="ARBA" id="ARBA00006352"/>
    </source>
</evidence>
<feature type="region of interest" description="Disordered" evidence="13">
    <location>
        <begin position="1"/>
        <end position="92"/>
    </location>
</feature>
<dbReference type="VEuPathDB" id="VectorBase:AALB20_035226"/>
<dbReference type="GO" id="GO:0005737">
    <property type="term" value="C:cytoplasm"/>
    <property type="evidence" value="ECO:0007669"/>
    <property type="project" value="UniProtKB-ARBA"/>
</dbReference>
<dbReference type="SMART" id="SM00220">
    <property type="entry name" value="S_TKc"/>
    <property type="match status" value="1"/>
</dbReference>
<dbReference type="FunFam" id="2.60.120.10:FF:000072">
    <property type="entry name" value="cGMP-dependent protein kinase"/>
    <property type="match status" value="1"/>
</dbReference>
<proteinExistence type="inferred from homology"/>
<dbReference type="InterPro" id="IPR008271">
    <property type="entry name" value="Ser/Thr_kinase_AS"/>
</dbReference>
<dbReference type="CDD" id="cd00038">
    <property type="entry name" value="CAP_ED"/>
    <property type="match status" value="2"/>
</dbReference>
<keyword evidence="15" id="KW-1185">Reference proteome</keyword>
<keyword evidence="4" id="KW-0140">cGMP</keyword>
<dbReference type="PROSITE" id="PS50011">
    <property type="entry name" value="PROTEIN_KINASE_DOM"/>
    <property type="match status" value="1"/>
</dbReference>
<dbReference type="Pfam" id="PF00069">
    <property type="entry name" value="Pkinase"/>
    <property type="match status" value="1"/>
</dbReference>
<dbReference type="PROSITE" id="PS51285">
    <property type="entry name" value="AGC_KINASE_CTER"/>
    <property type="match status" value="1"/>
</dbReference>
<dbReference type="InterPro" id="IPR018490">
    <property type="entry name" value="cNMP-bd_dom_sf"/>
</dbReference>
<dbReference type="InterPro" id="IPR011009">
    <property type="entry name" value="Kinase-like_dom_sf"/>
</dbReference>
<feature type="compositionally biased region" description="Polar residues" evidence="13">
    <location>
        <begin position="297"/>
        <end position="308"/>
    </location>
</feature>
<keyword evidence="5" id="KW-0808">Transferase</keyword>
<feature type="compositionally biased region" description="Basic and acidic residues" evidence="13">
    <location>
        <begin position="338"/>
        <end position="353"/>
    </location>
</feature>
<dbReference type="PRINTS" id="PR00104">
    <property type="entry name" value="CGMPKINASE"/>
</dbReference>
<name>A0A182F0V1_ANOAL</name>
<dbReference type="PROSITE" id="PS00889">
    <property type="entry name" value="CNMP_BINDING_2"/>
    <property type="match status" value="2"/>
</dbReference>
<evidence type="ECO:0000313" key="15">
    <source>
        <dbReference type="Proteomes" id="UP000069272"/>
    </source>
</evidence>
<feature type="compositionally biased region" description="Low complexity" evidence="13">
    <location>
        <begin position="413"/>
        <end position="432"/>
    </location>
</feature>
<evidence type="ECO:0000256" key="11">
    <source>
        <dbReference type="ARBA" id="ARBA00047462"/>
    </source>
</evidence>
<dbReference type="PANTHER" id="PTHR24353:SF147">
    <property type="entry name" value="CGMP-DEPENDENT SERINE_THREONIN PROTEIN KINASE-RELATED"/>
    <property type="match status" value="1"/>
</dbReference>
<dbReference type="PROSITE" id="PS00107">
    <property type="entry name" value="PROTEIN_KINASE_ATP"/>
    <property type="match status" value="1"/>
</dbReference>
<dbReference type="CTD" id="33253"/>
<evidence type="ECO:0000256" key="7">
    <source>
        <dbReference type="ARBA" id="ARBA00022777"/>
    </source>
</evidence>
<accession>A0A182F0V1</accession>
<feature type="compositionally biased region" description="Basic and acidic residues" evidence="13">
    <location>
        <begin position="137"/>
        <end position="148"/>
    </location>
</feature>
<evidence type="ECO:0000256" key="4">
    <source>
        <dbReference type="ARBA" id="ARBA00022535"/>
    </source>
</evidence>
<evidence type="ECO:0000256" key="2">
    <source>
        <dbReference type="ARBA" id="ARBA00012428"/>
    </source>
</evidence>
<sequence>METIKRENIQLGDNRALVGHPMGPTTAGHGPLGSAAPTPAEHGNGHGGGTAGIPSEGKVPLAAPERLVATSTSDKSVQSPCSPTSHRQPTSAAAAAASASGWFRKSNTCGSLYVQCACDVTGIEVEQSRHQRPTNSDADRNRGQEHQQRFPGRPISLSDKDIRRIRPTVPFVHPDSPTTVYDASPGAGTSSVKPLTVRTPLIPTALTATGEYAVLHAATVRHTDPASSKRYSTPTIGVAAPNAFHPEFVLQKLEPSSASTSGSTRSLVVFKQRHCSHSYPGVGQQSPPSQQQRQRPTLSNGISTNSSIDEGCGRVREDSISEDSSCLGVEETQPQTDRLLDGLDAPQERTRAPDDDDGDGGVLIELERTGARVGKVAKSSACAIPARKGKERYDDGGLCVGGIAHSCSGTGSGVDEGSRSGSSGGASKLSVSLDSGRTAHQQRTGGVLVSGASATVTATTGPYSPPDPPTLLLSPVIPSKFESASAKEYLIQSGILGPMGNGSSLLLRKTSKIVPNIDTPIKERIRKNSVKLWGKVLTDDRRKSLSGQCDSLQSYGSSMTISGAADQNALEEELNGLRRLLRARDEEIDKLRREIDKLKSVLQQKAISSLEQPGGMAVSSPVHKTVSSGQSPTVAGKGHVGERELLSSIQANYAMAGQPLSELFGTSGNSFKLHQMKSVKGITLQAMKKQGVSGESCDLMGSQSSDIKVPKYKKDFSAKQLIKDAIMENDFFKNIDSLQIREIVDSMYSREFRKGEYVIHEGEAGSHLYISASGEFEVIKDGKVLGSMGPGRAFGELAILYNCTRTASIRVLCDSRVWVLDRRVFQQIMMRTGMQRIEENVNFLKSVPLLKHLSNDVLTKIADVLEVEFYPAGAYIIRQGAAGDTFFLISQGTVKVTQRLPGRTVDEEIRILVRGEYFGEQALIKEDKRTANIIAMSPGVECLTLDRESFTKHIGDLCELQEKNYGDEERVLAFRNLENTHPSLGSCQPELMDVNLTDLEVVGTLGVGGFGRVELVKLERNGETKVYALKCMKKRHIVDTRQQEHMYSERKIMLACQSPFICRLYRTYKDSKYAYMLLEACMGGEVWTILRDHVTFEDSTAKFIVGCVLQAFDFLHARGIVYRDLKPENLLLDARGYAKLVDFGFSKFIGYTSKTWTFCGTPEYVAPEIILNKGHDRSVDYWALGILIHELLTGIPPFTAADPMKTYNIILKGIDMVNFPKHMSRAAISLIKRLCRDVPSERLGYQRGGVQDIKKHKWFQGFDWDGLIAQTLKSPLQPNLTGPLDMSNFDIFPKDLDIPPDELSGWDADF</sequence>
<dbReference type="Gene3D" id="1.10.510.10">
    <property type="entry name" value="Transferase(Phosphotransferase) domain 1"/>
    <property type="match status" value="1"/>
</dbReference>
<dbReference type="InterPro" id="IPR000595">
    <property type="entry name" value="cNMP-bd_dom"/>
</dbReference>
<feature type="compositionally biased region" description="Polar residues" evidence="13">
    <location>
        <begin position="69"/>
        <end position="90"/>
    </location>
</feature>
<dbReference type="EC" id="2.7.11.12" evidence="2"/>
<feature type="compositionally biased region" description="Polar residues" evidence="13">
    <location>
        <begin position="176"/>
        <end position="192"/>
    </location>
</feature>
<dbReference type="CDD" id="cd05572">
    <property type="entry name" value="STKc_cGK"/>
    <property type="match status" value="1"/>
</dbReference>
<organism evidence="14 15">
    <name type="scientific">Anopheles albimanus</name>
    <name type="common">New world malaria mosquito</name>
    <dbReference type="NCBI Taxonomy" id="7167"/>
    <lineage>
        <taxon>Eukaryota</taxon>
        <taxon>Metazoa</taxon>
        <taxon>Ecdysozoa</taxon>
        <taxon>Arthropoda</taxon>
        <taxon>Hexapoda</taxon>
        <taxon>Insecta</taxon>
        <taxon>Pterygota</taxon>
        <taxon>Neoptera</taxon>
        <taxon>Endopterygota</taxon>
        <taxon>Diptera</taxon>
        <taxon>Nematocera</taxon>
        <taxon>Culicoidea</taxon>
        <taxon>Culicidae</taxon>
        <taxon>Anophelinae</taxon>
        <taxon>Anopheles</taxon>
    </lineage>
</organism>
<comment type="catalytic activity">
    <reaction evidence="11">
        <text>L-seryl-[protein] + ATP = O-phospho-L-seryl-[protein] + ADP + H(+)</text>
        <dbReference type="Rhea" id="RHEA:17989"/>
        <dbReference type="Rhea" id="RHEA-COMP:9863"/>
        <dbReference type="Rhea" id="RHEA-COMP:11604"/>
        <dbReference type="ChEBI" id="CHEBI:15378"/>
        <dbReference type="ChEBI" id="CHEBI:29999"/>
        <dbReference type="ChEBI" id="CHEBI:30616"/>
        <dbReference type="ChEBI" id="CHEBI:83421"/>
        <dbReference type="ChEBI" id="CHEBI:456216"/>
        <dbReference type="EC" id="2.7.11.12"/>
    </reaction>
</comment>
<protein>
    <recommendedName>
        <fullName evidence="2">cGMP-dependent protein kinase</fullName>
        <ecNumber evidence="2">2.7.11.12</ecNumber>
    </recommendedName>
</protein>
<dbReference type="PROSITE" id="PS50042">
    <property type="entry name" value="CNMP_BINDING_3"/>
    <property type="match status" value="2"/>
</dbReference>
<keyword evidence="9" id="KW-0142">cGMP-binding</keyword>
<reference evidence="14" key="2">
    <citation type="submission" date="2022-08" db="UniProtKB">
        <authorList>
            <consortium name="EnsemblMetazoa"/>
        </authorList>
    </citation>
    <scope>IDENTIFICATION</scope>
    <source>
        <strain evidence="14">STECLA/ALBI9_A</strain>
    </source>
</reference>
<feature type="coiled-coil region" evidence="12">
    <location>
        <begin position="567"/>
        <end position="608"/>
    </location>
</feature>
<evidence type="ECO:0000256" key="8">
    <source>
        <dbReference type="ARBA" id="ARBA00022840"/>
    </source>
</evidence>
<dbReference type="Gene3D" id="2.60.120.10">
    <property type="entry name" value="Jelly Rolls"/>
    <property type="match status" value="2"/>
</dbReference>
<dbReference type="FunFam" id="2.60.120.10:FF:000064">
    <property type="entry name" value="cGMP-dependent protein kinase, isozyme"/>
    <property type="match status" value="1"/>
</dbReference>
<evidence type="ECO:0000256" key="3">
    <source>
        <dbReference type="ARBA" id="ARBA00022527"/>
    </source>
</evidence>
<dbReference type="EnsemblMetazoa" id="AALB000074-RA">
    <property type="protein sequence ID" value="AALB000074-PA"/>
    <property type="gene ID" value="AALB000074"/>
</dbReference>
<reference evidence="14 15" key="1">
    <citation type="journal article" date="2017" name="G3 (Bethesda)">
        <title>The Physical Genome Mapping of Anopheles albimanus Corrected Scaffold Misassemblies and Identified Interarm Rearrangements in Genus Anopheles.</title>
        <authorList>
            <person name="Artemov G.N."/>
            <person name="Peery A.N."/>
            <person name="Jiang X."/>
            <person name="Tu Z."/>
            <person name="Stegniy V.N."/>
            <person name="Sharakhova M.V."/>
            <person name="Sharakhov I.V."/>
        </authorList>
    </citation>
    <scope>NUCLEOTIDE SEQUENCE [LARGE SCALE GENOMIC DNA]</scope>
    <source>
        <strain evidence="14 15">ALBI9_A</strain>
    </source>
</reference>
<dbReference type="PROSITE" id="PS00108">
    <property type="entry name" value="PROTEIN_KINASE_ST"/>
    <property type="match status" value="1"/>
</dbReference>
<keyword evidence="12" id="KW-0175">Coiled coil</keyword>
<dbReference type="RefSeq" id="XP_035774808.1">
    <property type="nucleotide sequence ID" value="XM_035918915.1"/>
</dbReference>
<dbReference type="InterPro" id="IPR018488">
    <property type="entry name" value="cNMP-bd_CS"/>
</dbReference>
<feature type="region of interest" description="Disordered" evidence="13">
    <location>
        <begin position="126"/>
        <end position="155"/>
    </location>
</feature>
<dbReference type="SUPFAM" id="SSF51206">
    <property type="entry name" value="cAMP-binding domain-like"/>
    <property type="match status" value="2"/>
</dbReference>
<dbReference type="FunFam" id="1.10.510.10:FF:000210">
    <property type="entry name" value="Non-specific serine/threonine protein kinase"/>
    <property type="match status" value="1"/>
</dbReference>
<evidence type="ECO:0000256" key="13">
    <source>
        <dbReference type="SAM" id="MobiDB-lite"/>
    </source>
</evidence>
<dbReference type="SUPFAM" id="SSF56112">
    <property type="entry name" value="Protein kinase-like (PK-like)"/>
    <property type="match status" value="1"/>
</dbReference>
<dbReference type="GO" id="GO:0004692">
    <property type="term" value="F:cGMP-dependent protein kinase activity"/>
    <property type="evidence" value="ECO:0007669"/>
    <property type="project" value="UniProtKB-EC"/>
</dbReference>
<dbReference type="Proteomes" id="UP000069272">
    <property type="component" value="Chromosome 2L"/>
</dbReference>
<dbReference type="GO" id="GO:0030553">
    <property type="term" value="F:cGMP binding"/>
    <property type="evidence" value="ECO:0007669"/>
    <property type="project" value="UniProtKB-KW"/>
</dbReference>
<dbReference type="InterPro" id="IPR014710">
    <property type="entry name" value="RmlC-like_jellyroll"/>
</dbReference>
<dbReference type="InterPro" id="IPR002374">
    <property type="entry name" value="cGMP_dep_kinase"/>
</dbReference>
<evidence type="ECO:0000313" key="14">
    <source>
        <dbReference type="EnsemblMetazoa" id="AALB000074-PA"/>
    </source>
</evidence>
<evidence type="ECO:0000256" key="12">
    <source>
        <dbReference type="SAM" id="Coils"/>
    </source>
</evidence>
<comment type="catalytic activity">
    <reaction evidence="10">
        <text>L-threonyl-[protein] + ATP = O-phospho-L-threonyl-[protein] + ADP + H(+)</text>
        <dbReference type="Rhea" id="RHEA:46608"/>
        <dbReference type="Rhea" id="RHEA-COMP:11060"/>
        <dbReference type="Rhea" id="RHEA-COMP:11605"/>
        <dbReference type="ChEBI" id="CHEBI:15378"/>
        <dbReference type="ChEBI" id="CHEBI:30013"/>
        <dbReference type="ChEBI" id="CHEBI:30616"/>
        <dbReference type="ChEBI" id="CHEBI:61977"/>
        <dbReference type="ChEBI" id="CHEBI:456216"/>
        <dbReference type="EC" id="2.7.11.12"/>
    </reaction>
</comment>
<dbReference type="STRING" id="7167.A0A182F0V1"/>
<dbReference type="InterPro" id="IPR017441">
    <property type="entry name" value="Protein_kinase_ATP_BS"/>
</dbReference>
<dbReference type="SMART" id="SM00100">
    <property type="entry name" value="cNMP"/>
    <property type="match status" value="2"/>
</dbReference>
<evidence type="ECO:0000256" key="6">
    <source>
        <dbReference type="ARBA" id="ARBA00022741"/>
    </source>
</evidence>
<dbReference type="CDD" id="cd12083">
    <property type="entry name" value="DD_cGKI"/>
    <property type="match status" value="1"/>
</dbReference>
<keyword evidence="7" id="KW-0418">Kinase</keyword>
<dbReference type="InterPro" id="IPR000961">
    <property type="entry name" value="AGC-kinase_C"/>
</dbReference>
<dbReference type="OrthoDB" id="63267at2759"/>
<dbReference type="InterPro" id="IPR000719">
    <property type="entry name" value="Prot_kinase_dom"/>
</dbReference>
<keyword evidence="6" id="KW-0547">Nucleotide-binding</keyword>
<dbReference type="SMART" id="SM00133">
    <property type="entry name" value="S_TK_X"/>
    <property type="match status" value="1"/>
</dbReference>
<evidence type="ECO:0000256" key="10">
    <source>
        <dbReference type="ARBA" id="ARBA00047298"/>
    </source>
</evidence>